<proteinExistence type="predicted"/>
<evidence type="ECO:0000313" key="2">
    <source>
        <dbReference type="EMBL" id="GGI65002.1"/>
    </source>
</evidence>
<accession>A0A917N5S3</accession>
<evidence type="ECO:0000313" key="3">
    <source>
        <dbReference type="Proteomes" id="UP000622610"/>
    </source>
</evidence>
<gene>
    <name evidence="2" type="ORF">GCM10011482_06560</name>
</gene>
<sequence length="246" mass="28652">MSYEVFIRTIKYISFSLMKKLYYLPFILIGMSIFNINFQYFYLGKMYPDLSTLVIGDEGNMQGAINGYFFILIYLVIFLIILDYVLELLNTPFYYLQITYKRMFLHSEIILTVFVSTLYSFFLCASFLIVYPVIALLVFSDTQVMTVDFFVISKVFLIKIAQLNIIGLVYRSLKQLIKEVYILIILVSSVMVVDLNTALPKMTSFLLLSKNQVVQNYSYLSILLKVLLLNIFCVLLLNVLRIIRGK</sequence>
<keyword evidence="1" id="KW-0812">Transmembrane</keyword>
<feature type="transmembrane region" description="Helical" evidence="1">
    <location>
        <begin position="219"/>
        <end position="240"/>
    </location>
</feature>
<dbReference type="Proteomes" id="UP000622610">
    <property type="component" value="Unassembled WGS sequence"/>
</dbReference>
<keyword evidence="3" id="KW-1185">Reference proteome</keyword>
<dbReference type="AlphaFoldDB" id="A0A917N5S3"/>
<feature type="transmembrane region" description="Helical" evidence="1">
    <location>
        <begin position="109"/>
        <end position="139"/>
    </location>
</feature>
<reference evidence="2" key="2">
    <citation type="submission" date="2020-09" db="EMBL/GenBank/DDBJ databases">
        <authorList>
            <person name="Sun Q."/>
            <person name="Sedlacek I."/>
        </authorList>
    </citation>
    <scope>NUCLEOTIDE SEQUENCE</scope>
    <source>
        <strain evidence="2">CCM 8433</strain>
    </source>
</reference>
<dbReference type="RefSeq" id="WP_188366847.1">
    <property type="nucleotide sequence ID" value="NZ_BMDT01000002.1"/>
</dbReference>
<name>A0A917N5S3_9ENTE</name>
<feature type="transmembrane region" description="Helical" evidence="1">
    <location>
        <begin position="151"/>
        <end position="173"/>
    </location>
</feature>
<keyword evidence="1" id="KW-0472">Membrane</keyword>
<comment type="caution">
    <text evidence="2">The sequence shown here is derived from an EMBL/GenBank/DDBJ whole genome shotgun (WGS) entry which is preliminary data.</text>
</comment>
<dbReference type="EMBL" id="BMDT01000002">
    <property type="protein sequence ID" value="GGI65002.1"/>
    <property type="molecule type" value="Genomic_DNA"/>
</dbReference>
<feature type="transmembrane region" description="Helical" evidence="1">
    <location>
        <begin position="180"/>
        <end position="199"/>
    </location>
</feature>
<evidence type="ECO:0000256" key="1">
    <source>
        <dbReference type="SAM" id="Phobius"/>
    </source>
</evidence>
<reference evidence="2" key="1">
    <citation type="journal article" date="2014" name="Int. J. Syst. Evol. Microbiol.">
        <title>Complete genome sequence of Corynebacterium casei LMG S-19264T (=DSM 44701T), isolated from a smear-ripened cheese.</title>
        <authorList>
            <consortium name="US DOE Joint Genome Institute (JGI-PGF)"/>
            <person name="Walter F."/>
            <person name="Albersmeier A."/>
            <person name="Kalinowski J."/>
            <person name="Ruckert C."/>
        </authorList>
    </citation>
    <scope>NUCLEOTIDE SEQUENCE</scope>
    <source>
        <strain evidence="2">CCM 8433</strain>
    </source>
</reference>
<organism evidence="2 3">
    <name type="scientific">Enterococcus alcedinis</name>
    <dbReference type="NCBI Taxonomy" id="1274384"/>
    <lineage>
        <taxon>Bacteria</taxon>
        <taxon>Bacillati</taxon>
        <taxon>Bacillota</taxon>
        <taxon>Bacilli</taxon>
        <taxon>Lactobacillales</taxon>
        <taxon>Enterococcaceae</taxon>
        <taxon>Enterococcus</taxon>
    </lineage>
</organism>
<feature type="transmembrane region" description="Helical" evidence="1">
    <location>
        <begin position="68"/>
        <end position="89"/>
    </location>
</feature>
<feature type="transmembrane region" description="Helical" evidence="1">
    <location>
        <begin position="21"/>
        <end position="42"/>
    </location>
</feature>
<protein>
    <submittedName>
        <fullName evidence="2">Uncharacterized protein</fullName>
    </submittedName>
</protein>
<keyword evidence="1" id="KW-1133">Transmembrane helix</keyword>